<feature type="compositionally biased region" description="Basic and acidic residues" evidence="3">
    <location>
        <begin position="270"/>
        <end position="287"/>
    </location>
</feature>
<dbReference type="InterPro" id="IPR035445">
    <property type="entry name" value="GYF-like_dom_sf"/>
</dbReference>
<feature type="region of interest" description="Disordered" evidence="3">
    <location>
        <begin position="188"/>
        <end position="506"/>
    </location>
</feature>
<comment type="similarity">
    <text evidence="2">Belongs to the GIGYF family.</text>
</comment>
<feature type="compositionally biased region" description="Basic and acidic residues" evidence="3">
    <location>
        <begin position="232"/>
        <end position="263"/>
    </location>
</feature>
<protein>
    <submittedName>
        <fullName evidence="5">GRB10 interacting GYF protein 1</fullName>
    </submittedName>
</protein>
<dbReference type="CDD" id="cd00072">
    <property type="entry name" value="GYF"/>
    <property type="match status" value="1"/>
</dbReference>
<dbReference type="FunFam" id="3.30.1490.40:FF:000001">
    <property type="entry name" value="GRB10-interacting GYF protein 2 isoform X1"/>
    <property type="match status" value="1"/>
</dbReference>
<reference evidence="5 6" key="1">
    <citation type="submission" date="2013-03" db="EMBL/GenBank/DDBJ databases">
        <authorList>
            <person name="Warren W."/>
            <person name="Wilson R.K."/>
        </authorList>
    </citation>
    <scope>NUCLEOTIDE SEQUENCE</scope>
</reference>
<feature type="region of interest" description="Disordered" evidence="3">
    <location>
        <begin position="776"/>
        <end position="806"/>
    </location>
</feature>
<dbReference type="GO" id="GO:0048009">
    <property type="term" value="P:insulin-like growth factor receptor signaling pathway"/>
    <property type="evidence" value="ECO:0007669"/>
    <property type="project" value="Ensembl"/>
</dbReference>
<gene>
    <name evidence="5" type="primary">GIGYF1</name>
</gene>
<keyword evidence="6" id="KW-1185">Reference proteome</keyword>
<proteinExistence type="inferred from homology"/>
<accession>A0A2K5WDX0</accession>
<dbReference type="SUPFAM" id="SSF55277">
    <property type="entry name" value="GYF domain"/>
    <property type="match status" value="1"/>
</dbReference>
<dbReference type="PANTHER" id="PTHR14445:SF37">
    <property type="entry name" value="GRB10-INTERACTING GYF PROTEIN 1"/>
    <property type="match status" value="1"/>
</dbReference>
<feature type="compositionally biased region" description="Low complexity" evidence="3">
    <location>
        <begin position="938"/>
        <end position="955"/>
    </location>
</feature>
<dbReference type="Proteomes" id="UP000233100">
    <property type="component" value="Chromosome 3"/>
</dbReference>
<organism evidence="5 6">
    <name type="scientific">Macaca fascicularis</name>
    <name type="common">Crab-eating macaque</name>
    <name type="synonym">Cynomolgus monkey</name>
    <dbReference type="NCBI Taxonomy" id="9541"/>
    <lineage>
        <taxon>Eukaryota</taxon>
        <taxon>Metazoa</taxon>
        <taxon>Chordata</taxon>
        <taxon>Craniata</taxon>
        <taxon>Vertebrata</taxon>
        <taxon>Euteleostomi</taxon>
        <taxon>Mammalia</taxon>
        <taxon>Eutheria</taxon>
        <taxon>Euarchontoglires</taxon>
        <taxon>Primates</taxon>
        <taxon>Haplorrhini</taxon>
        <taxon>Catarrhini</taxon>
        <taxon>Cercopithecidae</taxon>
        <taxon>Cercopithecinae</taxon>
        <taxon>Macaca</taxon>
    </lineage>
</organism>
<evidence type="ECO:0000259" key="4">
    <source>
        <dbReference type="PROSITE" id="PS50829"/>
    </source>
</evidence>
<dbReference type="Ensembl" id="ENSMFAT00000009573.2">
    <property type="protein sequence ID" value="ENSMFAP00000035337.2"/>
    <property type="gene ID" value="ENSMFAG00000033735.2"/>
</dbReference>
<evidence type="ECO:0000256" key="3">
    <source>
        <dbReference type="SAM" id="MobiDB-lite"/>
    </source>
</evidence>
<dbReference type="Gene3D" id="3.30.1490.40">
    <property type="match status" value="1"/>
</dbReference>
<reference evidence="5" key="2">
    <citation type="submission" date="2025-08" db="UniProtKB">
        <authorList>
            <consortium name="Ensembl"/>
        </authorList>
    </citation>
    <scope>IDENTIFICATION</scope>
</reference>
<dbReference type="GO" id="GO:0005829">
    <property type="term" value="C:cytosol"/>
    <property type="evidence" value="ECO:0007669"/>
    <property type="project" value="TreeGrafter"/>
</dbReference>
<feature type="compositionally biased region" description="Basic and acidic residues" evidence="3">
    <location>
        <begin position="323"/>
        <end position="351"/>
    </location>
</feature>
<feature type="region of interest" description="Disordered" evidence="3">
    <location>
        <begin position="33"/>
        <end position="64"/>
    </location>
</feature>
<feature type="compositionally biased region" description="Polar residues" evidence="3">
    <location>
        <begin position="709"/>
        <end position="719"/>
    </location>
</feature>
<evidence type="ECO:0000256" key="1">
    <source>
        <dbReference type="ARBA" id="ARBA00022553"/>
    </source>
</evidence>
<dbReference type="Pfam" id="PF02213">
    <property type="entry name" value="GYF"/>
    <property type="match status" value="1"/>
</dbReference>
<evidence type="ECO:0000313" key="6">
    <source>
        <dbReference type="Proteomes" id="UP000233100"/>
    </source>
</evidence>
<evidence type="ECO:0000256" key="2">
    <source>
        <dbReference type="ARBA" id="ARBA00038015"/>
    </source>
</evidence>
<dbReference type="GO" id="GO:0032991">
    <property type="term" value="C:protein-containing complex"/>
    <property type="evidence" value="ECO:0007669"/>
    <property type="project" value="Ensembl"/>
</dbReference>
<keyword evidence="1" id="KW-0597">Phosphoprotein</keyword>
<feature type="domain" description="GYF" evidence="4">
    <location>
        <begin position="558"/>
        <end position="606"/>
    </location>
</feature>
<feature type="compositionally biased region" description="Acidic residues" evidence="3">
    <location>
        <begin position="379"/>
        <end position="388"/>
    </location>
</feature>
<dbReference type="GeneTree" id="ENSGT00940000159845"/>
<reference evidence="5" key="3">
    <citation type="submission" date="2025-09" db="UniProtKB">
        <authorList>
            <consortium name="Ensembl"/>
        </authorList>
    </citation>
    <scope>IDENTIFICATION</scope>
</reference>
<dbReference type="VEuPathDB" id="HostDB:ENSMFAG00000033735"/>
<feature type="compositionally biased region" description="Acidic residues" evidence="3">
    <location>
        <begin position="408"/>
        <end position="433"/>
    </location>
</feature>
<sequence length="1116" mass="123709">MPTRMYPGVSSLHLKGLLRVLFSMAPFPHRCLESERQVPSSPPPASQKTRPAPRWQQRHSTLGLSGESHVPRLPWRFGKAQSGCPDLSSSLCVVSRLRALSGGGSVASPPPSPAMPKYKLADYRYGREEMLALYVKENKVPEELQDKEFAAVLQDEPLQPLALEPLTEEEQRNFSLSVNSVAVLRLMGKGAGPPLTGTSRGRGSTRSRGRGRGDSCFYQRSIEEGDGAFGRSPREIQRSQSWDDRGDRRFEKSARRDGARCGFEEGGAGPRKEHARSDSENWRSLREEQEEEEEGSWRLGAGPRRDGDRWRSASPDGGPRSAGWREHGERRRKFEFDLRGDRGGCGEEEGRGGGGSSHLRRCRVPDGFEEDKDGLPEWCLDDEDEEMGTFDASGAFLPLKKGPKEPIPEEQELDFQGLEEEEEPSEGLEEEGPEAGGKELTPLPPQEEKSSSPSPLPTLGPLWGTNGDGDEAAEKEPPVAEDDIRGIQLSPGVGSPAGPPGDLEDDEGLKHLQQEAEKLVASLQDSSLEEEQFTAAMQTQGLRHSAAATALPLSHGAARKWFYKDPQGEIQGPFTTQEMAEWFQAGYFSMSLLVKRGCDEGFQPLGEVIKMWGRVPFAPGPSPPPLLGNMDQERLKKQQELAAAALYQQLQHQQFLQLVSSRQLPQCALREKAALGDLTPPPQQQQQQLTAFLQQLQALKPPRGGDQNLLPTMSRSLSVPDSGRLWDVHTSASSQSGGEASLWDIPINSSTQGPILEQLQLQHKFQERREVELRAKREEEERKRREEKRRQQQQEEQKRRQEEEELFRRKQVRQQELLLKLLQQQQQAVPVPPAPSSPPPLWAGLAKQGLSMKTLLELQLEGERQLHKQPPPREPARAQAPNHRVQLGGLGTAPLNQWVSEAGPLWGGPDKSGGGSSSLGLWEDTPKSGGSLVRGLGLKNSRSSPSLSDSYSHLSGRPIRKKTEEEEKLLKLLQGIPRPQDGFTQWCEQMLHTLSATGSLDVPMAVAILKEVESPYDVHDYIRSCLGDTLEAKEFAKQFLERRAKQKASQQRQQQQEAWLSSASLQTAFQANHSTKLGPGEGSKAKRRALMLHSDPSILGYSLHGSSGEIESVDDY</sequence>
<feature type="compositionally biased region" description="Basic and acidic residues" evidence="3">
    <location>
        <begin position="472"/>
        <end position="485"/>
    </location>
</feature>
<dbReference type="Bgee" id="ENSMFAG00000033735">
    <property type="expression patterns" value="Expressed in cerebellum and 13 other cell types or tissues"/>
</dbReference>
<feature type="compositionally biased region" description="Low complexity" evidence="3">
    <location>
        <begin position="451"/>
        <end position="462"/>
    </location>
</feature>
<dbReference type="InterPro" id="IPR051640">
    <property type="entry name" value="GRB10-interact_GYF"/>
</dbReference>
<evidence type="ECO:0000313" key="5">
    <source>
        <dbReference type="Ensembl" id="ENSMFAP00000035337.2"/>
    </source>
</evidence>
<dbReference type="InterPro" id="IPR003169">
    <property type="entry name" value="GYF"/>
</dbReference>
<dbReference type="SMART" id="SM00444">
    <property type="entry name" value="GYF"/>
    <property type="match status" value="1"/>
</dbReference>
<dbReference type="PROSITE" id="PS50829">
    <property type="entry name" value="GYF"/>
    <property type="match status" value="1"/>
</dbReference>
<dbReference type="PANTHER" id="PTHR14445">
    <property type="entry name" value="GRB10 INTERACTING GYF PROTEIN"/>
    <property type="match status" value="1"/>
</dbReference>
<feature type="region of interest" description="Disordered" evidence="3">
    <location>
        <begin position="900"/>
        <end position="960"/>
    </location>
</feature>
<dbReference type="AlphaFoldDB" id="A0A2K5WDX0"/>
<feature type="region of interest" description="Disordered" evidence="3">
    <location>
        <begin position="701"/>
        <end position="720"/>
    </location>
</feature>
<name>A0A2K5WDX0_MACFA</name>